<dbReference type="OrthoDB" id="4590138at2759"/>
<evidence type="ECO:0000256" key="1">
    <source>
        <dbReference type="SAM" id="MobiDB-lite"/>
    </source>
</evidence>
<dbReference type="EMBL" id="MU154521">
    <property type="protein sequence ID" value="KAF9502121.1"/>
    <property type="molecule type" value="Genomic_DNA"/>
</dbReference>
<name>A0A9P6AA43_PLEER</name>
<keyword evidence="3" id="KW-1185">Reference proteome</keyword>
<sequence length="115" mass="12099">MVDISAIEAQNQTARLALPTPNGPGVTTQAAVGSTAVKLDELGPIVVNSDGTLSRIANWGSMTDAEKERTLRVLLARNKVRLANEENARKSNGGSPDEDDNATLLSLSAPSTKKE</sequence>
<dbReference type="PANTHER" id="PTHR39474:SF1">
    <property type="entry name" value="FUNGAL SPECIFIC TRANSCRIPTION FACTOR"/>
    <property type="match status" value="1"/>
</dbReference>
<dbReference type="PANTHER" id="PTHR39474">
    <property type="entry name" value="UNNAMED PRODUCT"/>
    <property type="match status" value="1"/>
</dbReference>
<proteinExistence type="predicted"/>
<comment type="caution">
    <text evidence="2">The sequence shown here is derived from an EMBL/GenBank/DDBJ whole genome shotgun (WGS) entry which is preliminary data.</text>
</comment>
<evidence type="ECO:0000313" key="2">
    <source>
        <dbReference type="EMBL" id="KAF9502121.1"/>
    </source>
</evidence>
<gene>
    <name evidence="2" type="ORF">BDN71DRAFT_8258</name>
</gene>
<feature type="region of interest" description="Disordered" evidence="1">
    <location>
        <begin position="83"/>
        <end position="115"/>
    </location>
</feature>
<protein>
    <submittedName>
        <fullName evidence="2">Uncharacterized protein</fullName>
    </submittedName>
</protein>
<dbReference type="Proteomes" id="UP000807025">
    <property type="component" value="Unassembled WGS sequence"/>
</dbReference>
<reference evidence="2" key="1">
    <citation type="submission" date="2020-11" db="EMBL/GenBank/DDBJ databases">
        <authorList>
            <consortium name="DOE Joint Genome Institute"/>
            <person name="Ahrendt S."/>
            <person name="Riley R."/>
            <person name="Andreopoulos W."/>
            <person name="Labutti K."/>
            <person name="Pangilinan J."/>
            <person name="Ruiz-Duenas F.J."/>
            <person name="Barrasa J.M."/>
            <person name="Sanchez-Garcia M."/>
            <person name="Camarero S."/>
            <person name="Miyauchi S."/>
            <person name="Serrano A."/>
            <person name="Linde D."/>
            <person name="Babiker R."/>
            <person name="Drula E."/>
            <person name="Ayuso-Fernandez I."/>
            <person name="Pacheco R."/>
            <person name="Padilla G."/>
            <person name="Ferreira P."/>
            <person name="Barriuso J."/>
            <person name="Kellner H."/>
            <person name="Castanera R."/>
            <person name="Alfaro M."/>
            <person name="Ramirez L."/>
            <person name="Pisabarro A.G."/>
            <person name="Kuo A."/>
            <person name="Tritt A."/>
            <person name="Lipzen A."/>
            <person name="He G."/>
            <person name="Yan M."/>
            <person name="Ng V."/>
            <person name="Cullen D."/>
            <person name="Martin F."/>
            <person name="Rosso M.-N."/>
            <person name="Henrissat B."/>
            <person name="Hibbett D."/>
            <person name="Martinez A.T."/>
            <person name="Grigoriev I.V."/>
        </authorList>
    </citation>
    <scope>NUCLEOTIDE SEQUENCE</scope>
    <source>
        <strain evidence="2">ATCC 90797</strain>
    </source>
</reference>
<evidence type="ECO:0000313" key="3">
    <source>
        <dbReference type="Proteomes" id="UP000807025"/>
    </source>
</evidence>
<accession>A0A9P6AA43</accession>
<organism evidence="2 3">
    <name type="scientific">Pleurotus eryngii</name>
    <name type="common">Boletus of the steppes</name>
    <dbReference type="NCBI Taxonomy" id="5323"/>
    <lineage>
        <taxon>Eukaryota</taxon>
        <taxon>Fungi</taxon>
        <taxon>Dikarya</taxon>
        <taxon>Basidiomycota</taxon>
        <taxon>Agaricomycotina</taxon>
        <taxon>Agaricomycetes</taxon>
        <taxon>Agaricomycetidae</taxon>
        <taxon>Agaricales</taxon>
        <taxon>Pleurotineae</taxon>
        <taxon>Pleurotaceae</taxon>
        <taxon>Pleurotus</taxon>
    </lineage>
</organism>
<dbReference type="AlphaFoldDB" id="A0A9P6AA43"/>
<feature type="compositionally biased region" description="Polar residues" evidence="1">
    <location>
        <begin position="103"/>
        <end position="115"/>
    </location>
</feature>